<proteinExistence type="predicted"/>
<evidence type="ECO:0000313" key="2">
    <source>
        <dbReference type="Proteomes" id="UP001310594"/>
    </source>
</evidence>
<dbReference type="EMBL" id="JAVRQU010000006">
    <property type="protein sequence ID" value="KAK5701873.1"/>
    <property type="molecule type" value="Genomic_DNA"/>
</dbReference>
<sequence length="108" mass="12081">MKAGVVMVCPKQTEEVFDATTRQTITRTLTGHYVAEAVREWLGAPDLKAGAMHGGFIVKHPGSLPELLSQEDVDNIRRKLPPPMWKQREESGSNVKSWTIMIPRAKRA</sequence>
<name>A0AAN8A2L0_9PEZI</name>
<gene>
    <name evidence="1" type="ORF">LTR97_004691</name>
</gene>
<dbReference type="AlphaFoldDB" id="A0AAN8A2L0"/>
<protein>
    <submittedName>
        <fullName evidence="1">Uncharacterized protein</fullName>
    </submittedName>
</protein>
<accession>A0AAN8A2L0</accession>
<evidence type="ECO:0000313" key="1">
    <source>
        <dbReference type="EMBL" id="KAK5701873.1"/>
    </source>
</evidence>
<reference evidence="1" key="1">
    <citation type="submission" date="2023-08" db="EMBL/GenBank/DDBJ databases">
        <title>Black Yeasts Isolated from many extreme environments.</title>
        <authorList>
            <person name="Coleine C."/>
            <person name="Stajich J.E."/>
            <person name="Selbmann L."/>
        </authorList>
    </citation>
    <scope>NUCLEOTIDE SEQUENCE</scope>
    <source>
        <strain evidence="1">CCFEE 5810</strain>
    </source>
</reference>
<comment type="caution">
    <text evidence="1">The sequence shown here is derived from an EMBL/GenBank/DDBJ whole genome shotgun (WGS) entry which is preliminary data.</text>
</comment>
<dbReference type="Proteomes" id="UP001310594">
    <property type="component" value="Unassembled WGS sequence"/>
</dbReference>
<organism evidence="1 2">
    <name type="scientific">Elasticomyces elasticus</name>
    <dbReference type="NCBI Taxonomy" id="574655"/>
    <lineage>
        <taxon>Eukaryota</taxon>
        <taxon>Fungi</taxon>
        <taxon>Dikarya</taxon>
        <taxon>Ascomycota</taxon>
        <taxon>Pezizomycotina</taxon>
        <taxon>Dothideomycetes</taxon>
        <taxon>Dothideomycetidae</taxon>
        <taxon>Mycosphaerellales</taxon>
        <taxon>Teratosphaeriaceae</taxon>
        <taxon>Elasticomyces</taxon>
    </lineage>
</organism>